<organism evidence="2 3">
    <name type="scientific">Peromyscus maniculatus bairdii</name>
    <name type="common">Prairie deer mouse</name>
    <dbReference type="NCBI Taxonomy" id="230844"/>
    <lineage>
        <taxon>Eukaryota</taxon>
        <taxon>Metazoa</taxon>
        <taxon>Chordata</taxon>
        <taxon>Craniata</taxon>
        <taxon>Vertebrata</taxon>
        <taxon>Euteleostomi</taxon>
        <taxon>Mammalia</taxon>
        <taxon>Eutheria</taxon>
        <taxon>Euarchontoglires</taxon>
        <taxon>Glires</taxon>
        <taxon>Rodentia</taxon>
        <taxon>Myomorpha</taxon>
        <taxon>Muroidea</taxon>
        <taxon>Cricetidae</taxon>
        <taxon>Neotominae</taxon>
        <taxon>Peromyscus</taxon>
    </lineage>
</organism>
<proteinExistence type="predicted"/>
<keyword evidence="3" id="KW-1185">Reference proteome</keyword>
<accession>A0A8C9CU46</accession>
<evidence type="ECO:0000313" key="3">
    <source>
        <dbReference type="Proteomes" id="UP000694547"/>
    </source>
</evidence>
<sequence>MLGLQAAGRVVERGDVGSWTAVVTPRSWEPGSRGPSPLSFPPTQGPEVLPRWLWAPPLSPASQGPFESLEACESRPSGLLE</sequence>
<reference evidence="2" key="3">
    <citation type="submission" date="2025-09" db="UniProtKB">
        <authorList>
            <consortium name="Ensembl"/>
        </authorList>
    </citation>
    <scope>IDENTIFICATION</scope>
</reference>
<evidence type="ECO:0000313" key="2">
    <source>
        <dbReference type="Ensembl" id="ENSPEMP00000037287.1"/>
    </source>
</evidence>
<dbReference type="Proteomes" id="UP000694547">
    <property type="component" value="Chromosome 4"/>
</dbReference>
<protein>
    <submittedName>
        <fullName evidence="2">Uncharacterized protein</fullName>
    </submittedName>
</protein>
<feature type="region of interest" description="Disordered" evidence="1">
    <location>
        <begin position="60"/>
        <end position="81"/>
    </location>
</feature>
<reference evidence="2 3" key="1">
    <citation type="submission" date="2018-10" db="EMBL/GenBank/DDBJ databases">
        <title>Improved assembly of the deer mouse Peromyscus maniculatus genome.</title>
        <authorList>
            <person name="Lassance J.-M."/>
            <person name="Hoekstra H.E."/>
        </authorList>
    </citation>
    <scope>NUCLEOTIDE SEQUENCE [LARGE SCALE GENOMIC DNA]</scope>
</reference>
<evidence type="ECO:0000256" key="1">
    <source>
        <dbReference type="SAM" id="MobiDB-lite"/>
    </source>
</evidence>
<dbReference type="AlphaFoldDB" id="A0A8C9CU46"/>
<reference evidence="2" key="2">
    <citation type="submission" date="2025-08" db="UniProtKB">
        <authorList>
            <consortium name="Ensembl"/>
        </authorList>
    </citation>
    <scope>IDENTIFICATION</scope>
</reference>
<dbReference type="Ensembl" id="ENSPEMT00000037391.1">
    <property type="protein sequence ID" value="ENSPEMP00000037287.1"/>
    <property type="gene ID" value="ENSPEMG00000025318.1"/>
</dbReference>
<name>A0A8C9CU46_PERMB</name>